<protein>
    <submittedName>
        <fullName evidence="1">Uncharacterized protein</fullName>
    </submittedName>
</protein>
<reference evidence="1 2" key="1">
    <citation type="submission" date="2019-02" db="EMBL/GenBank/DDBJ databases">
        <title>Genome sequencing of the rare red list fungi Dentipellis fragilis.</title>
        <authorList>
            <person name="Buettner E."/>
            <person name="Kellner H."/>
        </authorList>
    </citation>
    <scope>NUCLEOTIDE SEQUENCE [LARGE SCALE GENOMIC DNA]</scope>
    <source>
        <strain evidence="1 2">DSM 105465</strain>
    </source>
</reference>
<sequence length="173" mass="20277">MRGSFTSLEDLEVAFKADAQDRALIDHITSSFPNLHLLQVHRYRAEGETAADVESALNYTAQAISSLHYLRHFRMYLNLPDDDYRLKELRPYGDIKTATRKKEFQELLQRYATLTAQHCGRALQMVDFLCSSVFNTRIWMRFYVERDDDDRLVVRFEEGSTYFLIYSDDTEGP</sequence>
<keyword evidence="2" id="KW-1185">Reference proteome</keyword>
<dbReference type="OrthoDB" id="2914095at2759"/>
<evidence type="ECO:0000313" key="2">
    <source>
        <dbReference type="Proteomes" id="UP000298327"/>
    </source>
</evidence>
<accession>A0A4Y9Z588</accession>
<gene>
    <name evidence="1" type="ORF">EVG20_g2971</name>
</gene>
<organism evidence="1 2">
    <name type="scientific">Dentipellis fragilis</name>
    <dbReference type="NCBI Taxonomy" id="205917"/>
    <lineage>
        <taxon>Eukaryota</taxon>
        <taxon>Fungi</taxon>
        <taxon>Dikarya</taxon>
        <taxon>Basidiomycota</taxon>
        <taxon>Agaricomycotina</taxon>
        <taxon>Agaricomycetes</taxon>
        <taxon>Russulales</taxon>
        <taxon>Hericiaceae</taxon>
        <taxon>Dentipellis</taxon>
    </lineage>
</organism>
<evidence type="ECO:0000313" key="1">
    <source>
        <dbReference type="EMBL" id="TFY69875.1"/>
    </source>
</evidence>
<dbReference type="Proteomes" id="UP000298327">
    <property type="component" value="Unassembled WGS sequence"/>
</dbReference>
<proteinExistence type="predicted"/>
<dbReference type="AlphaFoldDB" id="A0A4Y9Z588"/>
<name>A0A4Y9Z588_9AGAM</name>
<comment type="caution">
    <text evidence="1">The sequence shown here is derived from an EMBL/GenBank/DDBJ whole genome shotgun (WGS) entry which is preliminary data.</text>
</comment>
<dbReference type="EMBL" id="SEOQ01000126">
    <property type="protein sequence ID" value="TFY69875.1"/>
    <property type="molecule type" value="Genomic_DNA"/>
</dbReference>